<comment type="caution">
    <text evidence="2">The sequence shown here is derived from an EMBL/GenBank/DDBJ whole genome shotgun (WGS) entry which is preliminary data.</text>
</comment>
<evidence type="ECO:0000313" key="3">
    <source>
        <dbReference type="Proteomes" id="UP001168972"/>
    </source>
</evidence>
<proteinExistence type="predicted"/>
<gene>
    <name evidence="2" type="ORF">PV327_000152</name>
</gene>
<sequence>MRLMQRVAISGLLSIMLIVLLTGTFLTRRDLVTSVVDRGIGQEEGGEQINPAWVQDNALPNQDHQGNDIRERRPVVNVRHRPPIYFEESSAVAPAPGLGPGEYIVGSPNPPLDDVTNQRREKVKEVFVWLNFILMNIA</sequence>
<feature type="transmembrane region" description="Helical" evidence="1">
    <location>
        <begin position="7"/>
        <end position="26"/>
    </location>
</feature>
<accession>A0AA39L212</accession>
<keyword evidence="1" id="KW-1133">Transmembrane helix</keyword>
<keyword evidence="1" id="KW-0472">Membrane</keyword>
<protein>
    <submittedName>
        <fullName evidence="2">Uncharacterized protein</fullName>
    </submittedName>
</protein>
<keyword evidence="3" id="KW-1185">Reference proteome</keyword>
<reference evidence="2" key="1">
    <citation type="journal article" date="2023" name="bioRxiv">
        <title>Scaffold-level genome assemblies of two parasitoid biocontrol wasps reveal the parthenogenesis mechanism and an associated novel virus.</title>
        <authorList>
            <person name="Inwood S."/>
            <person name="Skelly J."/>
            <person name="Guhlin J."/>
            <person name="Harrop T."/>
            <person name="Goldson S."/>
            <person name="Dearden P."/>
        </authorList>
    </citation>
    <scope>NUCLEOTIDE SEQUENCE</scope>
    <source>
        <strain evidence="2">Lincoln</strain>
        <tissue evidence="2">Whole body</tissue>
    </source>
</reference>
<evidence type="ECO:0000256" key="1">
    <source>
        <dbReference type="SAM" id="Phobius"/>
    </source>
</evidence>
<dbReference type="AlphaFoldDB" id="A0AA39L212"/>
<dbReference type="EMBL" id="JAQQBR010000001">
    <property type="protein sequence ID" value="KAK0181976.1"/>
    <property type="molecule type" value="Genomic_DNA"/>
</dbReference>
<keyword evidence="1" id="KW-0812">Transmembrane</keyword>
<dbReference type="Proteomes" id="UP001168972">
    <property type="component" value="Unassembled WGS sequence"/>
</dbReference>
<name>A0AA39L212_MICHY</name>
<reference evidence="2" key="2">
    <citation type="submission" date="2023-03" db="EMBL/GenBank/DDBJ databases">
        <authorList>
            <person name="Inwood S.N."/>
            <person name="Skelly J.G."/>
            <person name="Guhlin J."/>
            <person name="Harrop T.W.R."/>
            <person name="Goldson S.G."/>
            <person name="Dearden P.K."/>
        </authorList>
    </citation>
    <scope>NUCLEOTIDE SEQUENCE</scope>
    <source>
        <strain evidence="2">Lincoln</strain>
        <tissue evidence="2">Whole body</tissue>
    </source>
</reference>
<organism evidence="2 3">
    <name type="scientific">Microctonus hyperodae</name>
    <name type="common">Parasitoid wasp</name>
    <dbReference type="NCBI Taxonomy" id="165561"/>
    <lineage>
        <taxon>Eukaryota</taxon>
        <taxon>Metazoa</taxon>
        <taxon>Ecdysozoa</taxon>
        <taxon>Arthropoda</taxon>
        <taxon>Hexapoda</taxon>
        <taxon>Insecta</taxon>
        <taxon>Pterygota</taxon>
        <taxon>Neoptera</taxon>
        <taxon>Endopterygota</taxon>
        <taxon>Hymenoptera</taxon>
        <taxon>Apocrita</taxon>
        <taxon>Ichneumonoidea</taxon>
        <taxon>Braconidae</taxon>
        <taxon>Euphorinae</taxon>
        <taxon>Microctonus</taxon>
    </lineage>
</organism>
<evidence type="ECO:0000313" key="2">
    <source>
        <dbReference type="EMBL" id="KAK0181976.1"/>
    </source>
</evidence>